<reference evidence="12 13" key="1">
    <citation type="journal article" date="2019" name="Nat. Microbiol.">
        <title>Wide diversity of methane and short-chain alkane metabolisms in uncultured archaea.</title>
        <authorList>
            <person name="Borrel G."/>
            <person name="Adam P.S."/>
            <person name="McKay L.J."/>
            <person name="Chen L.X."/>
            <person name="Sierra-Garcia I.N."/>
            <person name="Sieber C.M."/>
            <person name="Letourneur Q."/>
            <person name="Ghozlane A."/>
            <person name="Andersen G.L."/>
            <person name="Li W.J."/>
            <person name="Hallam S.J."/>
            <person name="Muyzer G."/>
            <person name="de Oliveira V.M."/>
            <person name="Inskeep W.P."/>
            <person name="Banfield J.F."/>
            <person name="Gribaldo S."/>
        </authorList>
    </citation>
    <scope>NUCLEOTIDE SEQUENCE [LARGE SCALE GENOMIC DNA]</scope>
    <source>
        <strain evidence="12">NM1a</strain>
    </source>
</reference>
<evidence type="ECO:0000256" key="6">
    <source>
        <dbReference type="ARBA" id="ARBA00022842"/>
    </source>
</evidence>
<feature type="transmembrane region" description="Helical" evidence="10">
    <location>
        <begin position="781"/>
        <end position="809"/>
    </location>
</feature>
<dbReference type="Pfam" id="PF00690">
    <property type="entry name" value="Cation_ATPase_N"/>
    <property type="match status" value="1"/>
</dbReference>
<dbReference type="InterPro" id="IPR044492">
    <property type="entry name" value="P_typ_ATPase_HD_dom"/>
</dbReference>
<dbReference type="Pfam" id="PF00689">
    <property type="entry name" value="Cation_ATPase_C"/>
    <property type="match status" value="1"/>
</dbReference>
<dbReference type="NCBIfam" id="TIGR01494">
    <property type="entry name" value="ATPase_P-type"/>
    <property type="match status" value="2"/>
</dbReference>
<dbReference type="InterPro" id="IPR036412">
    <property type="entry name" value="HAD-like_sf"/>
</dbReference>
<evidence type="ECO:0000256" key="2">
    <source>
        <dbReference type="ARBA" id="ARBA00022553"/>
    </source>
</evidence>
<feature type="transmembrane region" description="Helical" evidence="10">
    <location>
        <begin position="247"/>
        <end position="266"/>
    </location>
</feature>
<dbReference type="InterPro" id="IPR018303">
    <property type="entry name" value="ATPase_P-typ_P_site"/>
</dbReference>
<evidence type="ECO:0000256" key="9">
    <source>
        <dbReference type="ARBA" id="ARBA00023136"/>
    </source>
</evidence>
<feature type="transmembrane region" description="Helical" evidence="10">
    <location>
        <begin position="738"/>
        <end position="760"/>
    </location>
</feature>
<evidence type="ECO:0000256" key="10">
    <source>
        <dbReference type="SAM" id="Phobius"/>
    </source>
</evidence>
<feature type="transmembrane region" description="Helical" evidence="10">
    <location>
        <begin position="883"/>
        <end position="903"/>
    </location>
</feature>
<organism evidence="12 13">
    <name type="scientific">Methanoliparum thermophilum</name>
    <dbReference type="NCBI Taxonomy" id="2491083"/>
    <lineage>
        <taxon>Archaea</taxon>
        <taxon>Methanobacteriati</taxon>
        <taxon>Methanobacteriota</taxon>
        <taxon>Candidatus Methanoliparia</taxon>
        <taxon>Candidatus Methanoliparales</taxon>
        <taxon>Candidatus Methanoliparaceae</taxon>
        <taxon>Candidatus Methanoliparum</taxon>
    </lineage>
</organism>
<feature type="transmembrane region" description="Helical" evidence="10">
    <location>
        <begin position="59"/>
        <end position="77"/>
    </location>
</feature>
<keyword evidence="4" id="KW-0547">Nucleotide-binding</keyword>
<dbReference type="GO" id="GO:0012505">
    <property type="term" value="C:endomembrane system"/>
    <property type="evidence" value="ECO:0007669"/>
    <property type="project" value="UniProtKB-SubCell"/>
</dbReference>
<dbReference type="PRINTS" id="PR00120">
    <property type="entry name" value="HATPASE"/>
</dbReference>
<keyword evidence="8 10" id="KW-1133">Transmembrane helix</keyword>
<dbReference type="SUPFAM" id="SSF81660">
    <property type="entry name" value="Metal cation-transporting ATPase, ATP-binding domain N"/>
    <property type="match status" value="1"/>
</dbReference>
<dbReference type="InterPro" id="IPR004014">
    <property type="entry name" value="ATPase_P-typ_cation-transptr_N"/>
</dbReference>
<feature type="domain" description="Cation-transporting P-type ATPase N-terminal" evidence="11">
    <location>
        <begin position="6"/>
        <end position="79"/>
    </location>
</feature>
<keyword evidence="2" id="KW-0597">Phosphoprotein</keyword>
<name>A0A520KQW9_METT2</name>
<evidence type="ECO:0000256" key="1">
    <source>
        <dbReference type="ARBA" id="ARBA00004127"/>
    </source>
</evidence>
<feature type="transmembrane region" description="Helical" evidence="10">
    <location>
        <begin position="815"/>
        <end position="833"/>
    </location>
</feature>
<evidence type="ECO:0000256" key="7">
    <source>
        <dbReference type="ARBA" id="ARBA00022967"/>
    </source>
</evidence>
<dbReference type="PANTHER" id="PTHR42861">
    <property type="entry name" value="CALCIUM-TRANSPORTING ATPASE"/>
    <property type="match status" value="1"/>
</dbReference>
<feature type="transmembrane region" description="Helical" evidence="10">
    <location>
        <begin position="83"/>
        <end position="102"/>
    </location>
</feature>
<dbReference type="SFLD" id="SFLDS00003">
    <property type="entry name" value="Haloacid_Dehalogenase"/>
    <property type="match status" value="1"/>
</dbReference>
<evidence type="ECO:0000256" key="8">
    <source>
        <dbReference type="ARBA" id="ARBA00022989"/>
    </source>
</evidence>
<keyword evidence="9 10" id="KW-0472">Membrane</keyword>
<dbReference type="InterPro" id="IPR023298">
    <property type="entry name" value="ATPase_P-typ_TM_dom_sf"/>
</dbReference>
<dbReference type="SFLD" id="SFLDG00002">
    <property type="entry name" value="C1.7:_P-type_atpase_like"/>
    <property type="match status" value="1"/>
</dbReference>
<dbReference type="Pfam" id="PF13246">
    <property type="entry name" value="Cation_ATPase"/>
    <property type="match status" value="1"/>
</dbReference>
<dbReference type="PRINTS" id="PR00119">
    <property type="entry name" value="CATATPASE"/>
</dbReference>
<dbReference type="GO" id="GO:0005524">
    <property type="term" value="F:ATP binding"/>
    <property type="evidence" value="ECO:0007669"/>
    <property type="project" value="UniProtKB-KW"/>
</dbReference>
<protein>
    <submittedName>
        <fullName evidence="12">Cation-translocating P-type ATPase</fullName>
    </submittedName>
</protein>
<dbReference type="Gene3D" id="3.40.1110.10">
    <property type="entry name" value="Calcium-transporting ATPase, cytoplasmic domain N"/>
    <property type="match status" value="1"/>
</dbReference>
<feature type="transmembrane region" description="Helical" evidence="10">
    <location>
        <begin position="272"/>
        <end position="301"/>
    </location>
</feature>
<dbReference type="Pfam" id="PF08282">
    <property type="entry name" value="Hydrolase_3"/>
    <property type="match status" value="1"/>
</dbReference>
<keyword evidence="7" id="KW-1278">Translocase</keyword>
<dbReference type="GO" id="GO:0016020">
    <property type="term" value="C:membrane"/>
    <property type="evidence" value="ECO:0007669"/>
    <property type="project" value="InterPro"/>
</dbReference>
<dbReference type="Gene3D" id="3.40.50.1000">
    <property type="entry name" value="HAD superfamily/HAD-like"/>
    <property type="match status" value="1"/>
</dbReference>
<dbReference type="InterPro" id="IPR023214">
    <property type="entry name" value="HAD_sf"/>
</dbReference>
<dbReference type="SMART" id="SM00831">
    <property type="entry name" value="Cation_ATPase_N"/>
    <property type="match status" value="1"/>
</dbReference>
<dbReference type="AlphaFoldDB" id="A0A520KQW9"/>
<dbReference type="SUPFAM" id="SSF81665">
    <property type="entry name" value="Calcium ATPase, transmembrane domain M"/>
    <property type="match status" value="1"/>
</dbReference>
<dbReference type="EMBL" id="RXIF01000011">
    <property type="protein sequence ID" value="RZN63965.1"/>
    <property type="molecule type" value="Genomic_DNA"/>
</dbReference>
<dbReference type="SUPFAM" id="SSF81653">
    <property type="entry name" value="Calcium ATPase, transduction domain A"/>
    <property type="match status" value="1"/>
</dbReference>
<evidence type="ECO:0000313" key="13">
    <source>
        <dbReference type="Proteomes" id="UP000317158"/>
    </source>
</evidence>
<dbReference type="InterPro" id="IPR006068">
    <property type="entry name" value="ATPase_P-typ_cation-transptr_C"/>
</dbReference>
<dbReference type="FunFam" id="2.70.150.10:FF:000160">
    <property type="entry name" value="Sarcoplasmic/endoplasmic reticulum calcium ATPase 1"/>
    <property type="match status" value="1"/>
</dbReference>
<evidence type="ECO:0000256" key="3">
    <source>
        <dbReference type="ARBA" id="ARBA00022692"/>
    </source>
</evidence>
<keyword evidence="3 10" id="KW-0812">Transmembrane</keyword>
<dbReference type="PROSITE" id="PS00154">
    <property type="entry name" value="ATPASE_E1_E2"/>
    <property type="match status" value="1"/>
</dbReference>
<dbReference type="Gene3D" id="1.20.1110.10">
    <property type="entry name" value="Calcium-transporting ATPase, transmembrane domain"/>
    <property type="match status" value="1"/>
</dbReference>
<dbReference type="SFLD" id="SFLDF00027">
    <property type="entry name" value="p-type_atpase"/>
    <property type="match status" value="1"/>
</dbReference>
<dbReference type="InterPro" id="IPR023299">
    <property type="entry name" value="ATPase_P-typ_cyto_dom_N"/>
</dbReference>
<feature type="transmembrane region" description="Helical" evidence="10">
    <location>
        <begin position="707"/>
        <end position="732"/>
    </location>
</feature>
<comment type="caution">
    <text evidence="12">The sequence shown here is derived from an EMBL/GenBank/DDBJ whole genome shotgun (WGS) entry which is preliminary data.</text>
</comment>
<sequence length="914" mass="101754">MPEKYKWHLLDIEEIFNILNTSRNGLKKEDVIVLQKKYGLNEIADKKQISPLKLFLSQFKNVLILILIAATGISLILGNIIDAIIIFIVVILCTTIGFLLEYRSEKAIKALIEISAPNATVLRDGTEVKIPVKEVVPGDILILHAGDKVAADARVIESYDLTIDESILTGESEPVKKDTITLKEDVLIAERTNMVYAGTIVLHGRGVGVVTDTSIWTEFGKIADMLSTDDVEDTPLKKRINQIGKKLSIAYIFIITVLFVIGVISRPSVNQIVALIIWSVSLAVAIVPETLPLIITGTLALGAQKMSKNKAIVRRLYAVETLGCITAICSDKTGTLTKNEMTVRKIYVDNQKINVTGTGYEPKGEFIDETGEKIDISQNNSLNMALTIATLCNDSKILYEDGNYRITGNPTDGALVVLAEKASLSKDILEGRYKRVGEIPFERERKRMTTIYHDTSSDKKFVFVKGAPEMLLSLTSFIYTDKDGKDFIKEMAPEDKDKILFISDQMATEALRVIAVAYRYIDNDNNKDETFIAEDIEKDLIFVGLFGMIDPPRDEVKDAIIQCKKAGIRPIMITGDHKLTAMAIAKELGMMEENDENKVLTGVDLEKMDEKDLEYLANDIVVYSRVLPIHKLKIIDALKKRGNIVAMTGDGINDAPALKKSDIGIAMNSGTDVAKEGSDMVLTDNNFATIVSAIKEGRTIYDNIRKYLVYIFSYGFSEVVILAASFFIGLFLFKEPLYPLMAIQILLANIVIEDLPALGLGVDPARPDIMRQRPRNPNEPILTKTAIGLLVVMIATISIGCTVIFFKYLQNLTKAQTMVFATFILYEMINAFICRSDKYSLAKIEFFSNKWLILGVIGSILLMLLVIQIHFIGQFFYMVPLSLMDWCTALLIALTIIITTEIFKAFSVRVRNTS</sequence>
<gene>
    <name evidence="12" type="ORF">EF806_05955</name>
</gene>
<dbReference type="Pfam" id="PF00122">
    <property type="entry name" value="E1-E2_ATPase"/>
    <property type="match status" value="1"/>
</dbReference>
<dbReference type="Proteomes" id="UP000317158">
    <property type="component" value="Unassembled WGS sequence"/>
</dbReference>
<keyword evidence="5" id="KW-0067">ATP-binding</keyword>
<dbReference type="GO" id="GO:0016887">
    <property type="term" value="F:ATP hydrolysis activity"/>
    <property type="evidence" value="ECO:0007669"/>
    <property type="project" value="InterPro"/>
</dbReference>
<evidence type="ECO:0000256" key="4">
    <source>
        <dbReference type="ARBA" id="ARBA00022741"/>
    </source>
</evidence>
<dbReference type="SUPFAM" id="SSF56784">
    <property type="entry name" value="HAD-like"/>
    <property type="match status" value="1"/>
</dbReference>
<evidence type="ECO:0000256" key="5">
    <source>
        <dbReference type="ARBA" id="ARBA00022840"/>
    </source>
</evidence>
<dbReference type="Gene3D" id="2.70.150.10">
    <property type="entry name" value="Calcium-transporting ATPase, cytoplasmic transduction domain A"/>
    <property type="match status" value="1"/>
</dbReference>
<accession>A0A520KQW9</accession>
<dbReference type="InterPro" id="IPR059000">
    <property type="entry name" value="ATPase_P-type_domA"/>
</dbReference>
<feature type="transmembrane region" description="Helical" evidence="10">
    <location>
        <begin position="853"/>
        <end position="877"/>
    </location>
</feature>
<comment type="subcellular location">
    <subcellularLocation>
        <location evidence="1">Endomembrane system</location>
        <topology evidence="1">Multi-pass membrane protein</topology>
    </subcellularLocation>
</comment>
<dbReference type="InterPro" id="IPR001757">
    <property type="entry name" value="P_typ_ATPase"/>
</dbReference>
<keyword evidence="6" id="KW-0460">Magnesium</keyword>
<evidence type="ECO:0000259" key="11">
    <source>
        <dbReference type="SMART" id="SM00831"/>
    </source>
</evidence>
<dbReference type="FunFam" id="3.40.50.1000:FF:000028">
    <property type="entry name" value="Calcium-transporting P-type ATPase, putative"/>
    <property type="match status" value="1"/>
</dbReference>
<dbReference type="InterPro" id="IPR008250">
    <property type="entry name" value="ATPase_P-typ_transduc_dom_A_sf"/>
</dbReference>
<proteinExistence type="predicted"/>
<evidence type="ECO:0000313" key="12">
    <source>
        <dbReference type="EMBL" id="RZN63965.1"/>
    </source>
</evidence>